<proteinExistence type="predicted"/>
<evidence type="ECO:0000313" key="2">
    <source>
        <dbReference type="EMBL" id="GHG04315.1"/>
    </source>
</evidence>
<comment type="caution">
    <text evidence="2">The sequence shown here is derived from an EMBL/GenBank/DDBJ whole genome shotgun (WGS) entry which is preliminary data.</text>
</comment>
<evidence type="ECO:0000256" key="1">
    <source>
        <dbReference type="SAM" id="SignalP"/>
    </source>
</evidence>
<protein>
    <submittedName>
        <fullName evidence="2">Uncharacterized protein</fullName>
    </submittedName>
</protein>
<accession>A0ABQ3K889</accession>
<dbReference type="RefSeq" id="WP_189643181.1">
    <property type="nucleotide sequence ID" value="NZ_BNAL01000019.1"/>
</dbReference>
<evidence type="ECO:0000313" key="3">
    <source>
        <dbReference type="Proteomes" id="UP000632154"/>
    </source>
</evidence>
<name>A0ABQ3K889_9DEIO</name>
<reference evidence="3" key="1">
    <citation type="journal article" date="2019" name="Int. J. Syst. Evol. Microbiol.">
        <title>The Global Catalogue of Microorganisms (GCM) 10K type strain sequencing project: providing services to taxonomists for standard genome sequencing and annotation.</title>
        <authorList>
            <consortium name="The Broad Institute Genomics Platform"/>
            <consortium name="The Broad Institute Genome Sequencing Center for Infectious Disease"/>
            <person name="Wu L."/>
            <person name="Ma J."/>
        </authorList>
    </citation>
    <scope>NUCLEOTIDE SEQUENCE [LARGE SCALE GENOMIC DNA]</scope>
    <source>
        <strain evidence="3">CGMCC 1.18439</strain>
    </source>
</reference>
<organism evidence="2 3">
    <name type="scientific">Deinococcus piscis</name>
    <dbReference type="NCBI Taxonomy" id="394230"/>
    <lineage>
        <taxon>Bacteria</taxon>
        <taxon>Thermotogati</taxon>
        <taxon>Deinococcota</taxon>
        <taxon>Deinococci</taxon>
        <taxon>Deinococcales</taxon>
        <taxon>Deinococcaceae</taxon>
        <taxon>Deinococcus</taxon>
    </lineage>
</organism>
<keyword evidence="3" id="KW-1185">Reference proteome</keyword>
<dbReference type="Proteomes" id="UP000632154">
    <property type="component" value="Unassembled WGS sequence"/>
</dbReference>
<feature type="signal peptide" evidence="1">
    <location>
        <begin position="1"/>
        <end position="18"/>
    </location>
</feature>
<gene>
    <name evidence="2" type="ORF">GCM10017783_16140</name>
</gene>
<sequence>MRKIAAFGSALLLSSASAQVMGQALSLPQTGICEVFGCKNLKTVQVTPRIKYVAGERQELTPELGGSAFGMYVDGRLAMLGWQEGDNFDTLNPKFGALNRLAKLFTGIGAPPMLKTALGEVSIPIQGNYLVRGAVMHSFIGGGLRTVAVTDQRHYALLRNLVGRGDAPAAQGIIERGLRASGLSYQKVSGGYRISPTTAATVGQLDRVFAAQNLRKCTLCDRHFLRYFLPAFSGTQIDVNAYVAKGQTLQMGDRIDRDGIAYMDITIEKVPSWK</sequence>
<feature type="chain" id="PRO_5047438800" evidence="1">
    <location>
        <begin position="19"/>
        <end position="274"/>
    </location>
</feature>
<keyword evidence="1" id="KW-0732">Signal</keyword>
<dbReference type="EMBL" id="BNAL01000019">
    <property type="protein sequence ID" value="GHG04315.1"/>
    <property type="molecule type" value="Genomic_DNA"/>
</dbReference>